<protein>
    <submittedName>
        <fullName evidence="1">Outer membrane lipoprotein receptor</fullName>
    </submittedName>
</protein>
<sequence>MVSNNSWIAPEGEAFETVSLTYENEEGDTIYLSETVYEGQTPDAAIMDSAEDVDIQEKEGKYFALGDMKILR</sequence>
<keyword evidence="1" id="KW-0449">Lipoprotein</keyword>
<reference evidence="1 2" key="1">
    <citation type="submission" date="2014-07" db="EMBL/GenBank/DDBJ databases">
        <title>Methanogenic archaea and the global carbon cycle.</title>
        <authorList>
            <person name="Henriksen J.R."/>
            <person name="Luke J."/>
            <person name="Reinhart S."/>
            <person name="Benedict M.N."/>
            <person name="Youngblut N.D."/>
            <person name="Metcalf M.E."/>
            <person name="Whitaker R.J."/>
            <person name="Metcalf W.W."/>
        </authorList>
    </citation>
    <scope>NUCLEOTIDE SEQUENCE [LARGE SCALE GENOMIC DNA]</scope>
    <source>
        <strain evidence="1 2">SarPi</strain>
    </source>
</reference>
<dbReference type="HOGENOM" id="CLU_2712860_0_0_2"/>
<evidence type="ECO:0000313" key="2">
    <source>
        <dbReference type="Proteomes" id="UP000033116"/>
    </source>
</evidence>
<name>A0A0E3LRM2_METMZ</name>
<dbReference type="RefSeq" id="WP_011032972.1">
    <property type="nucleotide sequence ID" value="NZ_CP009511.1"/>
</dbReference>
<organism evidence="1 2">
    <name type="scientific">Methanosarcina mazei SarPi</name>
    <dbReference type="NCBI Taxonomy" id="1434115"/>
    <lineage>
        <taxon>Archaea</taxon>
        <taxon>Methanobacteriati</taxon>
        <taxon>Methanobacteriota</taxon>
        <taxon>Stenosarchaea group</taxon>
        <taxon>Methanomicrobia</taxon>
        <taxon>Methanosarcinales</taxon>
        <taxon>Methanosarcinaceae</taxon>
        <taxon>Methanosarcina</taxon>
    </lineage>
</organism>
<accession>A0A0E3LRM2</accession>
<keyword evidence="1" id="KW-0675">Receptor</keyword>
<dbReference type="AlphaFoldDB" id="A0A0E3LRM2"/>
<dbReference type="GeneID" id="68903316"/>
<gene>
    <name evidence="1" type="ORF">MSMAP_0281</name>
</gene>
<evidence type="ECO:0000313" key="1">
    <source>
        <dbReference type="EMBL" id="AKB60266.1"/>
    </source>
</evidence>
<dbReference type="Proteomes" id="UP000033116">
    <property type="component" value="Chromosome"/>
</dbReference>
<dbReference type="PATRIC" id="fig|1434115.4.peg.347"/>
<dbReference type="EMBL" id="CP009511">
    <property type="protein sequence ID" value="AKB60266.1"/>
    <property type="molecule type" value="Genomic_DNA"/>
</dbReference>
<proteinExistence type="predicted"/>